<comment type="caution">
    <text evidence="2">The sequence shown here is derived from an EMBL/GenBank/DDBJ whole genome shotgun (WGS) entry which is preliminary data.</text>
</comment>
<accession>A0A645G5Q5</accession>
<protein>
    <recommendedName>
        <fullName evidence="1">ATPase AAA-type core domain-containing protein</fullName>
    </recommendedName>
</protein>
<feature type="domain" description="ATPase AAA-type core" evidence="1">
    <location>
        <begin position="8"/>
        <end position="55"/>
    </location>
</feature>
<dbReference type="SUPFAM" id="SSF52540">
    <property type="entry name" value="P-loop containing nucleoside triphosphate hydrolases"/>
    <property type="match status" value="1"/>
</dbReference>
<gene>
    <name evidence="2" type="ORF">SDC9_168835</name>
</gene>
<dbReference type="GO" id="GO:0016887">
    <property type="term" value="F:ATP hydrolysis activity"/>
    <property type="evidence" value="ECO:0007669"/>
    <property type="project" value="InterPro"/>
</dbReference>
<evidence type="ECO:0000259" key="1">
    <source>
        <dbReference type="Pfam" id="PF13304"/>
    </source>
</evidence>
<dbReference type="PANTHER" id="PTHR40396:SF1">
    <property type="entry name" value="ATPASE AAA-TYPE CORE DOMAIN-CONTAINING PROTEIN"/>
    <property type="match status" value="1"/>
</dbReference>
<dbReference type="PANTHER" id="PTHR40396">
    <property type="entry name" value="ATPASE-LIKE PROTEIN"/>
    <property type="match status" value="1"/>
</dbReference>
<organism evidence="2">
    <name type="scientific">bioreactor metagenome</name>
    <dbReference type="NCBI Taxonomy" id="1076179"/>
    <lineage>
        <taxon>unclassified sequences</taxon>
        <taxon>metagenomes</taxon>
        <taxon>ecological metagenomes</taxon>
    </lineage>
</organism>
<dbReference type="AlphaFoldDB" id="A0A645G5Q5"/>
<dbReference type="InterPro" id="IPR003959">
    <property type="entry name" value="ATPase_AAA_core"/>
</dbReference>
<dbReference type="Pfam" id="PF13304">
    <property type="entry name" value="AAA_21"/>
    <property type="match status" value="1"/>
</dbReference>
<dbReference type="EMBL" id="VSSQ01069444">
    <property type="protein sequence ID" value="MPN21456.1"/>
    <property type="molecule type" value="Genomic_DNA"/>
</dbReference>
<proteinExistence type="predicted"/>
<sequence length="113" mass="12667">MFNTLENGGILLIDELENGLHLSLAKEIVGLFTNDKTNPNGAQLICTSHQPLLISENVRRDQVWIANKNKYGKSSLQRMSDLKTSRAKINLSNRLLEGAFGCNPEPFFNITHE</sequence>
<dbReference type="GO" id="GO:0005524">
    <property type="term" value="F:ATP binding"/>
    <property type="evidence" value="ECO:0007669"/>
    <property type="project" value="InterPro"/>
</dbReference>
<name>A0A645G5Q5_9ZZZZ</name>
<dbReference type="Gene3D" id="3.40.50.300">
    <property type="entry name" value="P-loop containing nucleotide triphosphate hydrolases"/>
    <property type="match status" value="1"/>
</dbReference>
<reference evidence="2" key="1">
    <citation type="submission" date="2019-08" db="EMBL/GenBank/DDBJ databases">
        <authorList>
            <person name="Kucharzyk K."/>
            <person name="Murdoch R.W."/>
            <person name="Higgins S."/>
            <person name="Loffler F."/>
        </authorList>
    </citation>
    <scope>NUCLEOTIDE SEQUENCE</scope>
</reference>
<evidence type="ECO:0000313" key="2">
    <source>
        <dbReference type="EMBL" id="MPN21456.1"/>
    </source>
</evidence>
<dbReference type="InterPro" id="IPR027417">
    <property type="entry name" value="P-loop_NTPase"/>
</dbReference>